<keyword evidence="4 8" id="KW-0378">Hydrolase</keyword>
<dbReference type="Proteomes" id="UP001059480">
    <property type="component" value="Unassembled WGS sequence"/>
</dbReference>
<gene>
    <name evidence="8" type="ORF">NPA36_06075</name>
</gene>
<reference evidence="8" key="2">
    <citation type="journal article" date="2023" name="Curr. Microbiol.">
        <title>Granulicatella seriolae sp. nov., a Novel Facultative Anaerobe Isolated from Yellowtail Marine Fish.</title>
        <authorList>
            <person name="Lee M."/>
            <person name="Choi Y.J."/>
            <person name="Farooq A."/>
            <person name="Jeong J.B."/>
            <person name="Jung M.Y."/>
        </authorList>
    </citation>
    <scope>NUCLEOTIDE SEQUENCE</scope>
    <source>
        <strain evidence="8">S8</strain>
    </source>
</reference>
<organism evidence="8 9">
    <name type="scientific">Granulicatella seriolae</name>
    <dbReference type="NCBI Taxonomy" id="2967226"/>
    <lineage>
        <taxon>Bacteria</taxon>
        <taxon>Bacillati</taxon>
        <taxon>Bacillota</taxon>
        <taxon>Bacilli</taxon>
        <taxon>Lactobacillales</taxon>
        <taxon>Carnobacteriaceae</taxon>
        <taxon>Granulicatella</taxon>
    </lineage>
</organism>
<dbReference type="Gene3D" id="3.20.20.80">
    <property type="entry name" value="Glycosidases"/>
    <property type="match status" value="1"/>
</dbReference>
<dbReference type="InterPro" id="IPR017853">
    <property type="entry name" value="GH"/>
</dbReference>
<evidence type="ECO:0000259" key="7">
    <source>
        <dbReference type="SMART" id="SM00642"/>
    </source>
</evidence>
<dbReference type="NCBIfam" id="NF006969">
    <property type="entry name" value="PRK09441.1-2"/>
    <property type="match status" value="1"/>
</dbReference>
<accession>A0ABT1WNM1</accession>
<sequence>MLENGLMMQYFEWHIPNDGKHWQRLKEDAAHLKQIGVTSVWIPPCYKATGTNDVGYGIYDAYDLGEFNQKGDVRTKYGNKEDLLAAIEELHKEGLWVYADIILNHRAGADKTERFFAYEVAPDNRQQILTDAYEIEGWTGFTFPGRKNQYSDFKWHWYHFSGVDVNNATGKQTIYMIAGENKGWADDDTVDTEFGNFDYLMNADIDYSHPEVVQETKTWVDWFIEETKIDGARLDAIKHINADFMIEFVDYVRQQQGKDFYFVGEYWNSNYQALEDYFKQTQFEIDLFDVKLHHNLHQASLDKENYDLTKIFSDTITEKNPTLSVTFVDNHDSQPGEALESYVETWFKPLAYSLILLRESGMPTLFYGDYYGIEGPDPRPGMGEYLDKLAYIRSRHAYGQQDDYFDNPNCIGWVRQGNEEHPFGCAVVLSNKDATSKRMLVGEQYAGQYFADYTSTIKEKILIDEEGFGDFPVLAQSVSVWVVEDIGDDEAFQEVAVEPEMDKKEE</sequence>
<evidence type="ECO:0000256" key="5">
    <source>
        <dbReference type="ARBA" id="ARBA00023277"/>
    </source>
</evidence>
<keyword evidence="9" id="KW-1185">Reference proteome</keyword>
<dbReference type="Pfam" id="PF00128">
    <property type="entry name" value="Alpha-amylase"/>
    <property type="match status" value="1"/>
</dbReference>
<dbReference type="PIRSF" id="PIRSF001021">
    <property type="entry name" value="Alph-amls_thrmst"/>
    <property type="match status" value="1"/>
</dbReference>
<evidence type="ECO:0000256" key="4">
    <source>
        <dbReference type="ARBA" id="ARBA00022801"/>
    </source>
</evidence>
<keyword evidence="5" id="KW-0119">Carbohydrate metabolism</keyword>
<evidence type="ECO:0000256" key="3">
    <source>
        <dbReference type="ARBA" id="ARBA00022723"/>
    </source>
</evidence>
<comment type="similarity">
    <text evidence="2">Belongs to the glycosyl hydrolase 13 family.</text>
</comment>
<dbReference type="RefSeq" id="WP_256945230.1">
    <property type="nucleotide sequence ID" value="NZ_JANHNZ010000005.1"/>
</dbReference>
<dbReference type="InterPro" id="IPR006047">
    <property type="entry name" value="GH13_cat_dom"/>
</dbReference>
<keyword evidence="3" id="KW-0479">Metal-binding</keyword>
<protein>
    <submittedName>
        <fullName evidence="8">Alpha-amylase</fullName>
        <ecNumber evidence="8">3.2.1.1</ecNumber>
    </submittedName>
</protein>
<dbReference type="GO" id="GO:0004556">
    <property type="term" value="F:alpha-amylase activity"/>
    <property type="evidence" value="ECO:0007669"/>
    <property type="project" value="UniProtKB-EC"/>
</dbReference>
<dbReference type="Gene3D" id="2.40.30.140">
    <property type="match status" value="1"/>
</dbReference>
<dbReference type="NCBIfam" id="NF006968">
    <property type="entry name" value="PRK09441.1-1"/>
    <property type="match status" value="1"/>
</dbReference>
<keyword evidence="6 8" id="KW-0326">Glycosidase</keyword>
<evidence type="ECO:0000256" key="2">
    <source>
        <dbReference type="ARBA" id="ARBA00008061"/>
    </source>
</evidence>
<comment type="caution">
    <text evidence="8">The sequence shown here is derived from an EMBL/GenBank/DDBJ whole genome shotgun (WGS) entry which is preliminary data.</text>
</comment>
<dbReference type="EC" id="3.2.1.1" evidence="8"/>
<dbReference type="PANTHER" id="PTHR43447">
    <property type="entry name" value="ALPHA-AMYLASE"/>
    <property type="match status" value="1"/>
</dbReference>
<name>A0ABT1WNM1_9LACT</name>
<evidence type="ECO:0000256" key="1">
    <source>
        <dbReference type="ARBA" id="ARBA00001913"/>
    </source>
</evidence>
<proteinExistence type="inferred from homology"/>
<dbReference type="SUPFAM" id="SSF51445">
    <property type="entry name" value="(Trans)glycosidases"/>
    <property type="match status" value="1"/>
</dbReference>
<evidence type="ECO:0000256" key="6">
    <source>
        <dbReference type="ARBA" id="ARBA00023295"/>
    </source>
</evidence>
<dbReference type="CDD" id="cd11318">
    <property type="entry name" value="AmyAc_bac_fung_AmyA"/>
    <property type="match status" value="1"/>
</dbReference>
<reference evidence="8" key="3">
    <citation type="journal article" date="2023" name="Microbiol. Resour. Announc.">
        <title>Draft Genome Sequence of Granulicatella sp. Strain S8, Isolated from a Marine Fish, Seriola quinqueradiata.</title>
        <authorList>
            <person name="Lee M."/>
            <person name="Farooq A."/>
            <person name="Jeong J.B."/>
            <person name="Jung M.Y."/>
        </authorList>
    </citation>
    <scope>NUCLEOTIDE SEQUENCE</scope>
    <source>
        <strain evidence="8">S8</strain>
    </source>
</reference>
<dbReference type="InterPro" id="IPR015237">
    <property type="entry name" value="Alpha-amylase_C_pro"/>
</dbReference>
<reference evidence="8" key="1">
    <citation type="submission" date="2022-07" db="EMBL/GenBank/DDBJ databases">
        <authorList>
            <person name="Jung M.-Y."/>
            <person name="Lee M."/>
        </authorList>
    </citation>
    <scope>NUCLEOTIDE SEQUENCE</scope>
    <source>
        <strain evidence="8">S8</strain>
    </source>
</reference>
<dbReference type="InterPro" id="IPR013780">
    <property type="entry name" value="Glyco_hydro_b"/>
</dbReference>
<dbReference type="Gene3D" id="2.60.40.1180">
    <property type="entry name" value="Golgi alpha-mannosidase II"/>
    <property type="match status" value="1"/>
</dbReference>
<evidence type="ECO:0000313" key="8">
    <source>
        <dbReference type="EMBL" id="MCQ9210114.1"/>
    </source>
</evidence>
<dbReference type="SMART" id="SM00642">
    <property type="entry name" value="Aamy"/>
    <property type="match status" value="1"/>
</dbReference>
<evidence type="ECO:0000313" key="9">
    <source>
        <dbReference type="Proteomes" id="UP001059480"/>
    </source>
</evidence>
<feature type="domain" description="Glycosyl hydrolase family 13 catalytic" evidence="7">
    <location>
        <begin position="5"/>
        <end position="393"/>
    </location>
</feature>
<dbReference type="SUPFAM" id="SSF51011">
    <property type="entry name" value="Glycosyl hydrolase domain"/>
    <property type="match status" value="1"/>
</dbReference>
<dbReference type="Pfam" id="PF09154">
    <property type="entry name" value="Alpha-amy_C_pro"/>
    <property type="match status" value="1"/>
</dbReference>
<dbReference type="EMBL" id="JANHNZ010000005">
    <property type="protein sequence ID" value="MCQ9210114.1"/>
    <property type="molecule type" value="Genomic_DNA"/>
</dbReference>
<dbReference type="InterPro" id="IPR013776">
    <property type="entry name" value="A-amylase_thermo"/>
</dbReference>
<comment type="cofactor">
    <cofactor evidence="1">
        <name>Ca(2+)</name>
        <dbReference type="ChEBI" id="CHEBI:29108"/>
    </cofactor>
</comment>